<accession>A0ABN6R9P9</accession>
<proteinExistence type="predicted"/>
<sequence length="90" mass="9877">MRGTTMTRCSQLNAHGTVDDRQHRDDARAGTEERRGDKARPGPLPAREIVSSDDSVWFPYLTERLAAVGHRATVPRLPDTAAPEPVASRA</sequence>
<protein>
    <submittedName>
        <fullName evidence="2">Uncharacterized protein</fullName>
    </submittedName>
</protein>
<evidence type="ECO:0000256" key="1">
    <source>
        <dbReference type="SAM" id="MobiDB-lite"/>
    </source>
</evidence>
<feature type="region of interest" description="Disordered" evidence="1">
    <location>
        <begin position="1"/>
        <end position="48"/>
    </location>
</feature>
<keyword evidence="3" id="KW-1185">Reference proteome</keyword>
<gene>
    <name evidence="2" type="ORF">HEK616_81580</name>
</gene>
<evidence type="ECO:0000313" key="3">
    <source>
        <dbReference type="Proteomes" id="UP001059597"/>
    </source>
</evidence>
<feature type="compositionally biased region" description="Basic and acidic residues" evidence="1">
    <location>
        <begin position="17"/>
        <end position="40"/>
    </location>
</feature>
<organism evidence="2 3">
    <name type="scientific">Streptomyces nigrescens</name>
    <dbReference type="NCBI Taxonomy" id="1920"/>
    <lineage>
        <taxon>Bacteria</taxon>
        <taxon>Bacillati</taxon>
        <taxon>Actinomycetota</taxon>
        <taxon>Actinomycetes</taxon>
        <taxon>Kitasatosporales</taxon>
        <taxon>Streptomycetaceae</taxon>
        <taxon>Streptomyces</taxon>
    </lineage>
</organism>
<evidence type="ECO:0000313" key="2">
    <source>
        <dbReference type="EMBL" id="BDM74671.1"/>
    </source>
</evidence>
<reference evidence="2" key="1">
    <citation type="submission" date="2022-06" db="EMBL/GenBank/DDBJ databases">
        <title>Complete genome sequence of Streptomyces nigrescens HEK616.</title>
        <authorList>
            <person name="Asamizu S."/>
            <person name="Onaka H."/>
        </authorList>
    </citation>
    <scope>NUCLEOTIDE SEQUENCE</scope>
    <source>
        <strain evidence="2">HEK616</strain>
        <plasmid evidence="2">SNP1</plasmid>
    </source>
</reference>
<name>A0ABN6R9P9_STRNI</name>
<dbReference type="Proteomes" id="UP001059597">
    <property type="component" value="Plasmid SNP1"/>
</dbReference>
<feature type="compositionally biased region" description="Polar residues" evidence="1">
    <location>
        <begin position="1"/>
        <end position="14"/>
    </location>
</feature>
<keyword evidence="2" id="KW-0614">Plasmid</keyword>
<dbReference type="RefSeq" id="WP_261958171.1">
    <property type="nucleotide sequence ID" value="NZ_AP026074.1"/>
</dbReference>
<dbReference type="EMBL" id="AP026074">
    <property type="protein sequence ID" value="BDM74671.1"/>
    <property type="molecule type" value="Genomic_DNA"/>
</dbReference>
<feature type="region of interest" description="Disordered" evidence="1">
    <location>
        <begin position="70"/>
        <end position="90"/>
    </location>
</feature>
<geneLocation type="plasmid" evidence="2 3">
    <name>SNP1</name>
</geneLocation>